<name>D8M3I7_BLAHO</name>
<keyword evidence="4" id="KW-1185">Reference proteome</keyword>
<evidence type="ECO:0000313" key="4">
    <source>
        <dbReference type="Proteomes" id="UP000008312"/>
    </source>
</evidence>
<organism evidence="3">
    <name type="scientific">Blastocystis hominis</name>
    <dbReference type="NCBI Taxonomy" id="12968"/>
    <lineage>
        <taxon>Eukaryota</taxon>
        <taxon>Sar</taxon>
        <taxon>Stramenopiles</taxon>
        <taxon>Bigyra</taxon>
        <taxon>Opalozoa</taxon>
        <taxon>Opalinata</taxon>
        <taxon>Blastocystidae</taxon>
        <taxon>Blastocystis</taxon>
    </lineage>
</organism>
<keyword evidence="1" id="KW-0175">Coiled coil</keyword>
<dbReference type="EMBL" id="FN668650">
    <property type="protein sequence ID" value="CBK22460.2"/>
    <property type="molecule type" value="Genomic_DNA"/>
</dbReference>
<sequence length="391" mass="44083">MSESEESSMVLLMTAEKKVKELVLYISELQKENASLRNDITAVKQSFSEELEDLKQKCDSSTKQCIEMEREMNRMSSIHQQELCDAQNEILYKSQELTALQHLCETKTSEIGSHIPSALTVASLQEAIALSKPVLPAEASESKNSQQFSYVDSKLQKIQRRLLEVHSACEQVVRLHVHGHSKENQSKQQSELLGLYKQNTQWLFQLLVEAISRIVQLQTCSASPLPREEAPSKEPMAPAIPSPLQEKPIEEDEAPKLSERLDCYEKQIQALEKIIQQQTETIEQASSKEAKAGMEKEQKEGEDQHAEAAALFSEAVATVKANLETRIRLLEEELALLKKRTPPVLLQLDSPVAKRSSHSEATHKTGESYPPVKKQEKTHSDDSKVEKTLFE</sequence>
<dbReference type="RefSeq" id="XP_012896508.1">
    <property type="nucleotide sequence ID" value="XM_013041054.1"/>
</dbReference>
<feature type="compositionally biased region" description="Basic and acidic residues" evidence="2">
    <location>
        <begin position="373"/>
        <end position="391"/>
    </location>
</feature>
<evidence type="ECO:0000256" key="1">
    <source>
        <dbReference type="SAM" id="Coils"/>
    </source>
</evidence>
<evidence type="ECO:0000313" key="3">
    <source>
        <dbReference type="EMBL" id="CBK22460.2"/>
    </source>
</evidence>
<dbReference type="Proteomes" id="UP000008312">
    <property type="component" value="Unassembled WGS sequence"/>
</dbReference>
<feature type="region of interest" description="Disordered" evidence="2">
    <location>
        <begin position="347"/>
        <end position="391"/>
    </location>
</feature>
<feature type="region of interest" description="Disordered" evidence="2">
    <location>
        <begin position="224"/>
        <end position="248"/>
    </location>
</feature>
<evidence type="ECO:0000256" key="2">
    <source>
        <dbReference type="SAM" id="MobiDB-lite"/>
    </source>
</evidence>
<protein>
    <submittedName>
        <fullName evidence="3">Uncharacterized protein</fullName>
    </submittedName>
</protein>
<feature type="region of interest" description="Disordered" evidence="2">
    <location>
        <begin position="282"/>
        <end position="306"/>
    </location>
</feature>
<feature type="compositionally biased region" description="Basic and acidic residues" evidence="2">
    <location>
        <begin position="357"/>
        <end position="366"/>
    </location>
</feature>
<dbReference type="InParanoid" id="D8M3I7"/>
<feature type="compositionally biased region" description="Basic and acidic residues" evidence="2">
    <location>
        <begin position="286"/>
        <end position="306"/>
    </location>
</feature>
<dbReference type="GeneID" id="24922574"/>
<proteinExistence type="predicted"/>
<gene>
    <name evidence="3" type="ORF">GSBLH_T00006450001</name>
</gene>
<dbReference type="AlphaFoldDB" id="D8M3I7"/>
<dbReference type="OrthoDB" id="10659676at2759"/>
<reference evidence="3" key="1">
    <citation type="submission" date="2010-02" db="EMBL/GenBank/DDBJ databases">
        <title>Sequencing and annotation of the Blastocystis hominis genome.</title>
        <authorList>
            <person name="Wincker P."/>
        </authorList>
    </citation>
    <scope>NUCLEOTIDE SEQUENCE</scope>
    <source>
        <strain evidence="3">Singapore isolate B</strain>
    </source>
</reference>
<feature type="coiled-coil region" evidence="1">
    <location>
        <begin position="12"/>
        <end position="71"/>
    </location>
</feature>
<accession>D8M3I7</accession>